<dbReference type="PANTHER" id="PTHR11236:SF9">
    <property type="entry name" value="ANTHRANILATE SYNTHASE COMPONENT 1"/>
    <property type="match status" value="1"/>
</dbReference>
<dbReference type="InterPro" id="IPR006805">
    <property type="entry name" value="Anth_synth_I_N"/>
</dbReference>
<dbReference type="Gene3D" id="3.60.120.10">
    <property type="entry name" value="Anthranilate synthase"/>
    <property type="match status" value="1"/>
</dbReference>
<evidence type="ECO:0000259" key="1">
    <source>
        <dbReference type="Pfam" id="PF00425"/>
    </source>
</evidence>
<evidence type="ECO:0000259" key="2">
    <source>
        <dbReference type="Pfam" id="PF04715"/>
    </source>
</evidence>
<dbReference type="EMBL" id="CP116967">
    <property type="protein sequence ID" value="WNM58517.1"/>
    <property type="molecule type" value="Genomic_DNA"/>
</dbReference>
<dbReference type="SUPFAM" id="SSF56322">
    <property type="entry name" value="ADC synthase"/>
    <property type="match status" value="1"/>
</dbReference>
<dbReference type="Pfam" id="PF04715">
    <property type="entry name" value="Anth_synt_I_N"/>
    <property type="match status" value="1"/>
</dbReference>
<proteinExistence type="predicted"/>
<keyword evidence="4" id="KW-1185">Reference proteome</keyword>
<dbReference type="AlphaFoldDB" id="A0AA96GBV5"/>
<dbReference type="RefSeq" id="WP_312644466.1">
    <property type="nucleotide sequence ID" value="NZ_CP116967.1"/>
</dbReference>
<dbReference type="KEGG" id="nall:PP769_01775"/>
<feature type="domain" description="Chorismate-utilising enzyme C-terminal" evidence="1">
    <location>
        <begin position="231"/>
        <end position="490"/>
    </location>
</feature>
<evidence type="ECO:0000313" key="4">
    <source>
        <dbReference type="Proteomes" id="UP001302719"/>
    </source>
</evidence>
<dbReference type="Pfam" id="PF00425">
    <property type="entry name" value="Chorismate_bind"/>
    <property type="match status" value="1"/>
</dbReference>
<dbReference type="InterPro" id="IPR015890">
    <property type="entry name" value="Chorismate_C"/>
</dbReference>
<dbReference type="Proteomes" id="UP001302719">
    <property type="component" value="Chromosome"/>
</dbReference>
<dbReference type="GO" id="GO:0000162">
    <property type="term" value="P:L-tryptophan biosynthetic process"/>
    <property type="evidence" value="ECO:0007669"/>
    <property type="project" value="TreeGrafter"/>
</dbReference>
<dbReference type="InterPro" id="IPR019999">
    <property type="entry name" value="Anth_synth_I-like"/>
</dbReference>
<dbReference type="PRINTS" id="PR00095">
    <property type="entry name" value="ANTSNTHASEI"/>
</dbReference>
<name>A0AA96GBV5_9BACT</name>
<organism evidence="3 4">
    <name type="scientific">Candidatus Nitrospira allomarina</name>
    <dbReference type="NCBI Taxonomy" id="3020900"/>
    <lineage>
        <taxon>Bacteria</taxon>
        <taxon>Pseudomonadati</taxon>
        <taxon>Nitrospirota</taxon>
        <taxon>Nitrospiria</taxon>
        <taxon>Nitrospirales</taxon>
        <taxon>Nitrospiraceae</taxon>
        <taxon>Nitrospira</taxon>
    </lineage>
</organism>
<sequence>MCPISKHAERGGPSSVHSNPYFPLIQHCFPAFDDPFELFGRVTGYAPHSFFMEQDAIQEGVAHRYSYLGCDPYRVVRGKGHTYETVSIDKKETHTGDPFTLLQRTFVGQPVSSCPHLPPFQGGAVGCFSYDLVRRFEVLPERLRDDLHFPDLYFLFVEMFVVVDHHVPGAWLIFAPSPDRLATETWDHLYREGQARLSDLQAKVMIPENLPTKMHSSRSSIRIEGEQSSLEYMDRVRTCQQYIAAGDIYQANLSHRFRIEGVTHGFASQAEAGADLYRQLRKVNPSPHSAFLVLESDVVVCNSPERLVRLAEGHADMRPIAGTRPRGREPHDDRLLAEDLLSCAKERAEHLMLVDLARNDLGRVCDYGSVRVNEFMTVERYSHVMHMVSHISGRLRDPCHGFDLIRATFPGGTITGVPKVHCMELIEQLEPVRRGIYTGSIGFIGWNGNLDLNIAIRTLLLTGGHGLLHVGAGIVADSEPDREYQETLQKAEAFFHVLKGNG</sequence>
<evidence type="ECO:0000313" key="3">
    <source>
        <dbReference type="EMBL" id="WNM58517.1"/>
    </source>
</evidence>
<dbReference type="PANTHER" id="PTHR11236">
    <property type="entry name" value="AMINOBENZOATE/ANTHRANILATE SYNTHASE"/>
    <property type="match status" value="1"/>
</dbReference>
<reference evidence="3 4" key="1">
    <citation type="submission" date="2023-01" db="EMBL/GenBank/DDBJ databases">
        <title>Cultivation and genomic characterization of new, ubiquitous marine nitrite-oxidizing bacteria from the Nitrospirales.</title>
        <authorList>
            <person name="Mueller A.J."/>
            <person name="Daebeler A."/>
            <person name="Herbold C.W."/>
            <person name="Kirkegaard R.H."/>
            <person name="Daims H."/>
        </authorList>
    </citation>
    <scope>NUCLEOTIDE SEQUENCE [LARGE SCALE GENOMIC DNA]</scope>
    <source>
        <strain evidence="3 4">VA</strain>
    </source>
</reference>
<dbReference type="InterPro" id="IPR005801">
    <property type="entry name" value="ADC_synthase"/>
</dbReference>
<accession>A0AA96GBV5</accession>
<gene>
    <name evidence="3" type="ORF">PP769_01775</name>
</gene>
<feature type="domain" description="Anthranilate synthase component I N-terminal" evidence="2">
    <location>
        <begin position="33"/>
        <end position="166"/>
    </location>
</feature>
<protein>
    <submittedName>
        <fullName evidence="3">Anthranilate synthase component I family protein</fullName>
    </submittedName>
</protein>